<dbReference type="InterPro" id="IPR024719">
    <property type="entry name" value="HpaB/PvcC/4-BUDH_C"/>
</dbReference>
<dbReference type="GO" id="GO:0016627">
    <property type="term" value="F:oxidoreductase activity, acting on the CH-CH group of donors"/>
    <property type="evidence" value="ECO:0007669"/>
    <property type="project" value="InterPro"/>
</dbReference>
<keyword evidence="2 4" id="KW-0274">FAD</keyword>
<evidence type="ECO:0000259" key="5">
    <source>
        <dbReference type="Pfam" id="PF03241"/>
    </source>
</evidence>
<dbReference type="SUPFAM" id="SSF56645">
    <property type="entry name" value="Acyl-CoA dehydrogenase NM domain-like"/>
    <property type="match status" value="1"/>
</dbReference>
<evidence type="ECO:0000259" key="6">
    <source>
        <dbReference type="Pfam" id="PF11794"/>
    </source>
</evidence>
<gene>
    <name evidence="7" type="ORF">DESAMIL20_782</name>
</gene>
<dbReference type="GO" id="GO:0052881">
    <property type="term" value="F:4-hydroxyphenylacetate 3-monooxygenase activity"/>
    <property type="evidence" value="ECO:0007669"/>
    <property type="project" value="UniProtKB-EC"/>
</dbReference>
<dbReference type="InterPro" id="IPR036250">
    <property type="entry name" value="AcylCo_DH-like_C"/>
</dbReference>
<dbReference type="Proteomes" id="UP000194141">
    <property type="component" value="Unassembled WGS sequence"/>
</dbReference>
<comment type="caution">
    <text evidence="7">The sequence shown here is derived from an EMBL/GenBank/DDBJ whole genome shotgun (WGS) entry which is preliminary data.</text>
</comment>
<evidence type="ECO:0000256" key="1">
    <source>
        <dbReference type="ARBA" id="ARBA00022630"/>
    </source>
</evidence>
<feature type="binding site" evidence="4">
    <location>
        <position position="188"/>
    </location>
    <ligand>
        <name>FAD</name>
        <dbReference type="ChEBI" id="CHEBI:57692"/>
    </ligand>
</feature>
<evidence type="ECO:0000256" key="3">
    <source>
        <dbReference type="ARBA" id="ARBA00023002"/>
    </source>
</evidence>
<evidence type="ECO:0000256" key="4">
    <source>
        <dbReference type="PIRSR" id="PIRSR000331-2"/>
    </source>
</evidence>
<name>A0A1X4XUL9_9BACT</name>
<dbReference type="Pfam" id="PF11794">
    <property type="entry name" value="HpaB_N"/>
    <property type="match status" value="1"/>
</dbReference>
<dbReference type="Pfam" id="PF03241">
    <property type="entry name" value="HpaB"/>
    <property type="match status" value="1"/>
</dbReference>
<keyword evidence="8" id="KW-1185">Reference proteome</keyword>
<dbReference type="InterPro" id="IPR024674">
    <property type="entry name" value="HpaB/PvcC/4-BUDH_N"/>
</dbReference>
<keyword evidence="1" id="KW-0285">Flavoprotein</keyword>
<dbReference type="EMBL" id="MDSU01000018">
    <property type="protein sequence ID" value="OSS41229.1"/>
    <property type="molecule type" value="Genomic_DNA"/>
</dbReference>
<reference evidence="7 8" key="1">
    <citation type="journal article" date="2017" name="Front. Microbiol.">
        <title>Genome Sequence of Desulfurella amilsii Strain TR1 and Comparative Genomics of Desulfurellaceae Family.</title>
        <authorList>
            <person name="Florentino A.P."/>
            <person name="Stams A.J."/>
            <person name="Sanchez-Andrea I."/>
        </authorList>
    </citation>
    <scope>NUCLEOTIDE SEQUENCE [LARGE SCALE GENOMIC DNA]</scope>
    <source>
        <strain evidence="7 8">TR1</strain>
    </source>
</reference>
<dbReference type="EC" id="1.14.14.9" evidence="7"/>
<sequence>MLRTKEQYFEKLFSMKPNIYIGGKKVSRDDPRLRPGLNVLGVTFDLAQDEKWKNVATAHSTLIDEEVNRWAHLPQNPYDLMQKQKLIRFAARRVGGCIQRCMGHDAINALAICTKEIDEVKGTNYHERFMNYLKDYQKNDLVGCCAQTDSKGDRLKRPSEQSNPDHYVHIVQERDDGIIVSGFKMSITQAAYADEILVIPTRALKADDRAFAVAFALPADWDNMYLITRPVWLRDKDDKNAPPFCKYGVSDSVIVFDNTFVPKERVFMCGEWEFGRRLALLFADSHRHSYSGCKPAVSDILCGTASLAAQANSIEKVPHVKEKLTEYAGAAELAYAAGIAAAVFGEKTKSGVFFPNPIYANVGRRLTGELIYHEYNLLTEIAGGISVTLPFKEDFFAPETKEYLEKFIVRNPNLTADYSLKLWKFIEDIGASPMTAWYEIAGVHGGGSPIMETIALSIEFDFETRKSLARYLAGIDEAYDESKELNLEPNDIK</sequence>
<dbReference type="STRING" id="1562698.DESAMIL20_782"/>
<evidence type="ECO:0000313" key="8">
    <source>
        <dbReference type="Proteomes" id="UP000194141"/>
    </source>
</evidence>
<dbReference type="RefSeq" id="WP_086033505.1">
    <property type="nucleotide sequence ID" value="NZ_MDSU01000018.1"/>
</dbReference>
<dbReference type="InterPro" id="IPR009100">
    <property type="entry name" value="AcylCoA_DH/oxidase_NM_dom_sf"/>
</dbReference>
<dbReference type="PANTHER" id="PTHR36117:SF3">
    <property type="entry name" value="4-HYDROXYPHENYLACETATE 3-MONOOXYGENASE-RELATED"/>
    <property type="match status" value="1"/>
</dbReference>
<feature type="domain" description="HpaB/PvcC/4-BUDH N-terminal" evidence="6">
    <location>
        <begin position="4"/>
        <end position="268"/>
    </location>
</feature>
<accession>A0A1X4XUL9</accession>
<dbReference type="InterPro" id="IPR046373">
    <property type="entry name" value="Acyl-CoA_Oxase/DH_mid-dom_sf"/>
</dbReference>
<dbReference type="AlphaFoldDB" id="A0A1X4XUL9"/>
<organism evidence="7 8">
    <name type="scientific">Desulfurella amilsii</name>
    <dbReference type="NCBI Taxonomy" id="1562698"/>
    <lineage>
        <taxon>Bacteria</taxon>
        <taxon>Pseudomonadati</taxon>
        <taxon>Campylobacterota</taxon>
        <taxon>Desulfurellia</taxon>
        <taxon>Desulfurellales</taxon>
        <taxon>Desulfurellaceae</taxon>
        <taxon>Desulfurella</taxon>
    </lineage>
</organism>
<evidence type="ECO:0000313" key="7">
    <source>
        <dbReference type="EMBL" id="OSS41229.1"/>
    </source>
</evidence>
<keyword evidence="7" id="KW-0503">Monooxygenase</keyword>
<keyword evidence="3 7" id="KW-0560">Oxidoreductase</keyword>
<dbReference type="InterPro" id="IPR004925">
    <property type="entry name" value="HpaB/PvcC/4-BUDH"/>
</dbReference>
<dbReference type="Gene3D" id="1.20.140.10">
    <property type="entry name" value="Butyryl-CoA Dehydrogenase, subunit A, domain 3"/>
    <property type="match status" value="1"/>
</dbReference>
<evidence type="ECO:0000256" key="2">
    <source>
        <dbReference type="ARBA" id="ARBA00022827"/>
    </source>
</evidence>
<proteinExistence type="predicted"/>
<dbReference type="PANTHER" id="PTHR36117">
    <property type="entry name" value="4-HYDROXYPHENYLACETATE 3-MONOOXYGENASE-RELATED"/>
    <property type="match status" value="1"/>
</dbReference>
<feature type="domain" description="HpaB/PvcC/4-BUDH C-terminal" evidence="5">
    <location>
        <begin position="278"/>
        <end position="474"/>
    </location>
</feature>
<dbReference type="PIRSF" id="PIRSF000331">
    <property type="entry name" value="HpaA_HpaB"/>
    <property type="match status" value="1"/>
</dbReference>
<dbReference type="Gene3D" id="1.10.3140.10">
    <property type="entry name" value="4-hydroxybutyryl-coa dehydratase, domain 1"/>
    <property type="match status" value="1"/>
</dbReference>
<protein>
    <submittedName>
        <fullName evidence="7">4-hydroxyphenylacetate 3-monooxygenase</fullName>
        <ecNumber evidence="7">1.14.14.9</ecNumber>
    </submittedName>
</protein>
<dbReference type="SUPFAM" id="SSF47203">
    <property type="entry name" value="Acyl-CoA dehydrogenase C-terminal domain-like"/>
    <property type="match status" value="1"/>
</dbReference>
<dbReference type="OrthoDB" id="7233724at2"/>
<dbReference type="Gene3D" id="2.40.110.10">
    <property type="entry name" value="Butyryl-CoA Dehydrogenase, subunit A, domain 2"/>
    <property type="match status" value="1"/>
</dbReference>